<gene>
    <name evidence="2" type="ORF">OV079_30070</name>
</gene>
<comment type="similarity">
    <text evidence="1">Belongs to the BolA/IbaG family.</text>
</comment>
<protein>
    <submittedName>
        <fullName evidence="2">BolA family transcriptional regulator</fullName>
    </submittedName>
</protein>
<evidence type="ECO:0000313" key="3">
    <source>
        <dbReference type="Proteomes" id="UP001150924"/>
    </source>
</evidence>
<proteinExistence type="inferred from homology"/>
<organism evidence="2 3">
    <name type="scientific">Nannocystis pusilla</name>
    <dbReference type="NCBI Taxonomy" id="889268"/>
    <lineage>
        <taxon>Bacteria</taxon>
        <taxon>Pseudomonadati</taxon>
        <taxon>Myxococcota</taxon>
        <taxon>Polyangia</taxon>
        <taxon>Nannocystales</taxon>
        <taxon>Nannocystaceae</taxon>
        <taxon>Nannocystis</taxon>
    </lineage>
</organism>
<name>A0A9X3ETJ6_9BACT</name>
<dbReference type="SUPFAM" id="SSF82657">
    <property type="entry name" value="BolA-like"/>
    <property type="match status" value="1"/>
</dbReference>
<keyword evidence="3" id="KW-1185">Reference proteome</keyword>
<reference evidence="2" key="1">
    <citation type="submission" date="2022-11" db="EMBL/GenBank/DDBJ databases">
        <title>Minimal conservation of predation-associated metabolite biosynthetic gene clusters underscores biosynthetic potential of Myxococcota including descriptions for ten novel species: Archangium lansinium sp. nov., Myxococcus landrumus sp. nov., Nannocystis bai.</title>
        <authorList>
            <person name="Ahearne A."/>
            <person name="Stevens C."/>
            <person name="Phillips K."/>
        </authorList>
    </citation>
    <scope>NUCLEOTIDE SEQUENCE</scope>
    <source>
        <strain evidence="2">Na p29</strain>
    </source>
</reference>
<evidence type="ECO:0000313" key="2">
    <source>
        <dbReference type="EMBL" id="MCY1009736.1"/>
    </source>
</evidence>
<comment type="caution">
    <text evidence="2">The sequence shown here is derived from an EMBL/GenBank/DDBJ whole genome shotgun (WGS) entry which is preliminary data.</text>
</comment>
<dbReference type="PIRSF" id="PIRSF003113">
    <property type="entry name" value="BolA"/>
    <property type="match status" value="1"/>
</dbReference>
<dbReference type="Gene3D" id="3.30.300.90">
    <property type="entry name" value="BolA-like"/>
    <property type="match status" value="1"/>
</dbReference>
<evidence type="ECO:0000256" key="1">
    <source>
        <dbReference type="RuleBase" id="RU003860"/>
    </source>
</evidence>
<dbReference type="RefSeq" id="WP_267772413.1">
    <property type="nucleotide sequence ID" value="NZ_JAPNKE010000002.1"/>
</dbReference>
<dbReference type="Proteomes" id="UP001150924">
    <property type="component" value="Unassembled WGS sequence"/>
</dbReference>
<dbReference type="EMBL" id="JAPNKE010000002">
    <property type="protein sequence ID" value="MCY1009736.1"/>
    <property type="molecule type" value="Genomic_DNA"/>
</dbReference>
<dbReference type="Pfam" id="PF01722">
    <property type="entry name" value="BolA"/>
    <property type="match status" value="1"/>
</dbReference>
<dbReference type="InterPro" id="IPR002634">
    <property type="entry name" value="BolA"/>
</dbReference>
<dbReference type="InterPro" id="IPR036065">
    <property type="entry name" value="BolA-like_sf"/>
</dbReference>
<sequence>MSHHPTNFQGSVTDAIREAILAKMAADDVQVSGGGGHYTIVVVSSEFAGKSMVAQQRLVYGAIAHLMAGDMAPVHAVDSLRTIIP</sequence>
<dbReference type="AlphaFoldDB" id="A0A9X3ETJ6"/>
<accession>A0A9X3ETJ6</accession>